<dbReference type="HOGENOM" id="CLU_022511_2_0_1"/>
<protein>
    <recommendedName>
        <fullName evidence="4">Protein DML1</fullName>
    </recommendedName>
    <alternativeName>
        <fullName evidence="5">Protein dml1</fullName>
    </alternativeName>
</protein>
<keyword evidence="6" id="KW-0496">Mitochondrion</keyword>
<evidence type="ECO:0000256" key="3">
    <source>
        <dbReference type="ARBA" id="ARBA00008507"/>
    </source>
</evidence>
<feature type="compositionally biased region" description="Polar residues" evidence="7">
    <location>
        <begin position="409"/>
        <end position="425"/>
    </location>
</feature>
<sequence>MHEIITLQLGQRSNYVATHFWNAQESYFTYSENEQSPVNHDIHFRGGIGADGTETFTPRTLIYDLKGGFGTLRKYNALYQLEEDQPGLDGGLWDTNGILQQQPKIPQIEYQRCLDMGLPVPELTAETVRYWSDFNRVFYSPRSIQQINEYDLGSQLMPFEDWSTGQTLFSDLDREHDLLDRDLRPFAEECDQLKGIQIFSGVNDAWGGFAASYVDRLKDEYGSKSIWTWALNDPSSLRREKRKLASANLARSVSEIGSQVTAFIPIADLPSRLASYVKPDLRHTWLSSALISLALESISLPTRLRGHEALDLWEIASRDSRNIYHLESTVGTQELSGFPTDKGSSGQDTSGSGASHGHDDDDDGPQEKLKQFDVQLSPLGLASTHDSRVFHQLSVRRDRTSDKSSSSSNTGPPVNASSKTQSTKTVASFDTQLEYPILDSFPRDLVAGQGPPGSTLKVHAALSISSQARGYLKELQQSMGIYVPFDQREELSNSLATLSEAYIDGWESDSDSAKAESVFQRIIPELNHPPRRRQQRIDIFMKKKKEEEKQMGMPLFLGVFL</sequence>
<evidence type="ECO:0000259" key="9">
    <source>
        <dbReference type="Pfam" id="PF14881"/>
    </source>
</evidence>
<dbReference type="AlphaFoldDB" id="D4B075"/>
<dbReference type="EMBL" id="ABSU01000023">
    <property type="protein sequence ID" value="EFE31227.1"/>
    <property type="molecule type" value="Genomic_DNA"/>
</dbReference>
<evidence type="ECO:0000256" key="7">
    <source>
        <dbReference type="SAM" id="MobiDB-lite"/>
    </source>
</evidence>
<dbReference type="PANTHER" id="PTHR13391">
    <property type="entry name" value="MITOCHONDRIAL DISTRIBUTION REGULATOR MISATO"/>
    <property type="match status" value="1"/>
</dbReference>
<dbReference type="GO" id="GO:0005739">
    <property type="term" value="C:mitochondrion"/>
    <property type="evidence" value="ECO:0007669"/>
    <property type="project" value="UniProtKB-SubCell"/>
</dbReference>
<dbReference type="InterPro" id="IPR019605">
    <property type="entry name" value="Misato_II_tubulin-like"/>
</dbReference>
<dbReference type="Gene3D" id="3.40.50.1440">
    <property type="entry name" value="Tubulin/FtsZ, GTPase domain"/>
    <property type="match status" value="1"/>
</dbReference>
<dbReference type="STRING" id="663331.D4B075"/>
<feature type="compositionally biased region" description="Basic and acidic residues" evidence="7">
    <location>
        <begin position="387"/>
        <end position="402"/>
    </location>
</feature>
<dbReference type="Proteomes" id="UP000008866">
    <property type="component" value="Unassembled WGS sequence"/>
</dbReference>
<dbReference type="InterPro" id="IPR036525">
    <property type="entry name" value="Tubulin/FtsZ_GTPase_sf"/>
</dbReference>
<dbReference type="KEGG" id="abe:ARB_01846"/>
<feature type="domain" description="DML1/Misato tubulin" evidence="9">
    <location>
        <begin position="121"/>
        <end position="304"/>
    </location>
</feature>
<evidence type="ECO:0000256" key="5">
    <source>
        <dbReference type="ARBA" id="ARBA00022030"/>
    </source>
</evidence>
<dbReference type="GeneID" id="9523640"/>
<dbReference type="Pfam" id="PF14881">
    <property type="entry name" value="Tubulin_3"/>
    <property type="match status" value="1"/>
</dbReference>
<dbReference type="InterPro" id="IPR029209">
    <property type="entry name" value="DML1/Misato_tubulin"/>
</dbReference>
<dbReference type="PANTHER" id="PTHR13391:SF0">
    <property type="entry name" value="PROTEIN MISATO HOMOLOG 1"/>
    <property type="match status" value="1"/>
</dbReference>
<evidence type="ECO:0000256" key="4">
    <source>
        <dbReference type="ARBA" id="ARBA00014097"/>
    </source>
</evidence>
<accession>D4B075</accession>
<comment type="subcellular location">
    <subcellularLocation>
        <location evidence="2">Mitochondrion</location>
    </subcellularLocation>
</comment>
<dbReference type="RefSeq" id="XP_003011867.1">
    <property type="nucleotide sequence ID" value="XM_003011821.1"/>
</dbReference>
<dbReference type="InterPro" id="IPR049942">
    <property type="entry name" value="DML1/Misato"/>
</dbReference>
<evidence type="ECO:0000313" key="11">
    <source>
        <dbReference type="Proteomes" id="UP000008866"/>
    </source>
</evidence>
<keyword evidence="11" id="KW-1185">Reference proteome</keyword>
<dbReference type="OMA" id="SYETGWM"/>
<dbReference type="eggNOG" id="KOG2530">
    <property type="taxonomic scope" value="Eukaryota"/>
</dbReference>
<evidence type="ECO:0000259" key="8">
    <source>
        <dbReference type="Pfam" id="PF10644"/>
    </source>
</evidence>
<feature type="region of interest" description="Disordered" evidence="7">
    <location>
        <begin position="334"/>
        <end position="367"/>
    </location>
</feature>
<evidence type="ECO:0000313" key="10">
    <source>
        <dbReference type="EMBL" id="EFE31227.1"/>
    </source>
</evidence>
<proteinExistence type="inferred from homology"/>
<feature type="region of interest" description="Disordered" evidence="7">
    <location>
        <begin position="387"/>
        <end position="425"/>
    </location>
</feature>
<evidence type="ECO:0000256" key="1">
    <source>
        <dbReference type="ARBA" id="ARBA00003757"/>
    </source>
</evidence>
<feature type="domain" description="Misato Segment II tubulin-like" evidence="8">
    <location>
        <begin position="2"/>
        <end position="115"/>
    </location>
</feature>
<comment type="similarity">
    <text evidence="3">Belongs to the misato family.</text>
</comment>
<organism evidence="10 11">
    <name type="scientific">Arthroderma benhamiae (strain ATCC MYA-4681 / CBS 112371)</name>
    <name type="common">Trichophyton mentagrophytes</name>
    <dbReference type="NCBI Taxonomy" id="663331"/>
    <lineage>
        <taxon>Eukaryota</taxon>
        <taxon>Fungi</taxon>
        <taxon>Dikarya</taxon>
        <taxon>Ascomycota</taxon>
        <taxon>Pezizomycotina</taxon>
        <taxon>Eurotiomycetes</taxon>
        <taxon>Eurotiomycetidae</taxon>
        <taxon>Onygenales</taxon>
        <taxon>Arthrodermataceae</taxon>
        <taxon>Trichophyton</taxon>
    </lineage>
</organism>
<evidence type="ECO:0000256" key="6">
    <source>
        <dbReference type="ARBA" id="ARBA00023128"/>
    </source>
</evidence>
<dbReference type="Pfam" id="PF10644">
    <property type="entry name" value="Misat_Tub_SegII"/>
    <property type="match status" value="1"/>
</dbReference>
<comment type="function">
    <text evidence="1">Involved in the partitioning of the mitochondrial organelle and mitochondrial DNA (mtDNA) inheritance.</text>
</comment>
<dbReference type="SUPFAM" id="SSF52490">
    <property type="entry name" value="Tubulin nucleotide-binding domain-like"/>
    <property type="match status" value="1"/>
</dbReference>
<dbReference type="GO" id="GO:0007005">
    <property type="term" value="P:mitochondrion organization"/>
    <property type="evidence" value="ECO:0007669"/>
    <property type="project" value="InterPro"/>
</dbReference>
<reference evidence="11" key="1">
    <citation type="journal article" date="2011" name="Genome Biol.">
        <title>Comparative and functional genomics provide insights into the pathogenicity of dermatophytic fungi.</title>
        <authorList>
            <person name="Burmester A."/>
            <person name="Shelest E."/>
            <person name="Gloeckner G."/>
            <person name="Heddergott C."/>
            <person name="Schindler S."/>
            <person name="Staib P."/>
            <person name="Heidel A."/>
            <person name="Felder M."/>
            <person name="Petzold A."/>
            <person name="Szafranski K."/>
            <person name="Feuermann M."/>
            <person name="Pedruzzi I."/>
            <person name="Priebe S."/>
            <person name="Groth M."/>
            <person name="Winkler R."/>
            <person name="Li W."/>
            <person name="Kniemeyer O."/>
            <person name="Schroeckh V."/>
            <person name="Hertweck C."/>
            <person name="Hube B."/>
            <person name="White T.C."/>
            <person name="Platzer M."/>
            <person name="Guthke R."/>
            <person name="Heitman J."/>
            <person name="Woestemeyer J."/>
            <person name="Zipfel P.F."/>
            <person name="Monod M."/>
            <person name="Brakhage A.A."/>
        </authorList>
    </citation>
    <scope>NUCLEOTIDE SEQUENCE [LARGE SCALE GENOMIC DNA]</scope>
    <source>
        <strain evidence="11">ATCC MYA-4681 / CBS 112371</strain>
    </source>
</reference>
<evidence type="ECO:0000256" key="2">
    <source>
        <dbReference type="ARBA" id="ARBA00004173"/>
    </source>
</evidence>
<gene>
    <name evidence="10" type="ORF">ARB_01846</name>
</gene>
<name>D4B075_ARTBC</name>
<comment type="caution">
    <text evidence="10">The sequence shown here is derived from an EMBL/GenBank/DDBJ whole genome shotgun (WGS) entry which is preliminary data.</text>
</comment>